<keyword evidence="4" id="KW-0949">S-adenosyl-L-methionine</keyword>
<dbReference type="Proteomes" id="UP000008068">
    <property type="component" value="Unassembled WGS sequence"/>
</dbReference>
<gene>
    <name evidence="13" type="ORF">CAEBREN_21582</name>
</gene>
<keyword evidence="3" id="KW-0808">Transferase</keyword>
<name>G0P7L1_CAEBE</name>
<dbReference type="PANTHER" id="PTHR15627:SF8">
    <property type="entry name" value="TRNA-URIDINE AMINOCARBOXYPROPYLTRANSFERASE 1"/>
    <property type="match status" value="1"/>
</dbReference>
<evidence type="ECO:0000256" key="11">
    <source>
        <dbReference type="ARBA" id="ARBA00048718"/>
    </source>
</evidence>
<dbReference type="InterPro" id="IPR051521">
    <property type="entry name" value="tRNA_Mod/Golgi_Maint"/>
</dbReference>
<dbReference type="EC" id="2.5.1.25" evidence="2"/>
<protein>
    <recommendedName>
        <fullName evidence="9">tRNA-uridine aminocarboxypropyltransferase 1</fullName>
        <ecNumber evidence="2">2.5.1.25</ecNumber>
    </recommendedName>
    <alternativeName>
        <fullName evidence="10">DTW domain-containing protein 1</fullName>
    </alternativeName>
</protein>
<dbReference type="SMART" id="SM01144">
    <property type="entry name" value="DTW"/>
    <property type="match status" value="1"/>
</dbReference>
<evidence type="ECO:0000256" key="10">
    <source>
        <dbReference type="ARBA" id="ARBA00042508"/>
    </source>
</evidence>
<evidence type="ECO:0000256" key="2">
    <source>
        <dbReference type="ARBA" id="ARBA00012386"/>
    </source>
</evidence>
<accession>G0P7L1</accession>
<dbReference type="GO" id="GO:0006400">
    <property type="term" value="P:tRNA modification"/>
    <property type="evidence" value="ECO:0007669"/>
    <property type="project" value="TreeGrafter"/>
</dbReference>
<evidence type="ECO:0000256" key="4">
    <source>
        <dbReference type="ARBA" id="ARBA00022691"/>
    </source>
</evidence>
<comment type="similarity">
    <text evidence="8">Belongs to the TDD superfamily. DTWD1 family.</text>
</comment>
<dbReference type="InterPro" id="IPR005636">
    <property type="entry name" value="DTW"/>
</dbReference>
<dbReference type="OMA" id="DIWFTHI"/>
<dbReference type="EMBL" id="GL380116">
    <property type="protein sequence ID" value="EGT47244.1"/>
    <property type="molecule type" value="Genomic_DNA"/>
</dbReference>
<keyword evidence="5" id="KW-0819">tRNA processing</keyword>
<evidence type="ECO:0000256" key="6">
    <source>
        <dbReference type="ARBA" id="ARBA00023242"/>
    </source>
</evidence>
<evidence type="ECO:0000313" key="14">
    <source>
        <dbReference type="Proteomes" id="UP000008068"/>
    </source>
</evidence>
<dbReference type="OrthoDB" id="3173at2759"/>
<evidence type="ECO:0000259" key="12">
    <source>
        <dbReference type="SMART" id="SM01144"/>
    </source>
</evidence>
<keyword evidence="14" id="KW-1185">Reference proteome</keyword>
<dbReference type="Pfam" id="PF03942">
    <property type="entry name" value="DTW"/>
    <property type="match status" value="1"/>
</dbReference>
<dbReference type="PANTHER" id="PTHR15627">
    <property type="entry name" value="NATURAL KILLER CELL-SPECIFIC ANTIGEN KLIP1"/>
    <property type="match status" value="1"/>
</dbReference>
<comment type="subcellular location">
    <subcellularLocation>
        <location evidence="1">Nucleus</location>
    </subcellularLocation>
</comment>
<dbReference type="AlphaFoldDB" id="G0P7L1"/>
<evidence type="ECO:0000256" key="1">
    <source>
        <dbReference type="ARBA" id="ARBA00004123"/>
    </source>
</evidence>
<organism evidence="14">
    <name type="scientific">Caenorhabditis brenneri</name>
    <name type="common">Nematode worm</name>
    <dbReference type="NCBI Taxonomy" id="135651"/>
    <lineage>
        <taxon>Eukaryota</taxon>
        <taxon>Metazoa</taxon>
        <taxon>Ecdysozoa</taxon>
        <taxon>Nematoda</taxon>
        <taxon>Chromadorea</taxon>
        <taxon>Rhabditida</taxon>
        <taxon>Rhabditina</taxon>
        <taxon>Rhabditomorpha</taxon>
        <taxon>Rhabditoidea</taxon>
        <taxon>Rhabditidae</taxon>
        <taxon>Peloderinae</taxon>
        <taxon>Caenorhabditis</taxon>
    </lineage>
</organism>
<dbReference type="InParanoid" id="G0P7L1"/>
<evidence type="ECO:0000313" key="13">
    <source>
        <dbReference type="EMBL" id="EGT47244.1"/>
    </source>
</evidence>
<comment type="catalytic activity">
    <reaction evidence="11">
        <text>a uridine in tRNA + S-adenosyl-L-methionine = a 3-[(3S)-3-amino-3-carboxypropyl]uridine in tRNA + S-methyl-5'-thioadenosine + H(+)</text>
        <dbReference type="Rhea" id="RHEA:62432"/>
        <dbReference type="Rhea" id="RHEA-COMP:13339"/>
        <dbReference type="Rhea" id="RHEA-COMP:16092"/>
        <dbReference type="ChEBI" id="CHEBI:15378"/>
        <dbReference type="ChEBI" id="CHEBI:17509"/>
        <dbReference type="ChEBI" id="CHEBI:59789"/>
        <dbReference type="ChEBI" id="CHEBI:65315"/>
        <dbReference type="ChEBI" id="CHEBI:82930"/>
        <dbReference type="EC" id="2.5.1.25"/>
    </reaction>
</comment>
<evidence type="ECO:0000256" key="5">
    <source>
        <dbReference type="ARBA" id="ARBA00022694"/>
    </source>
</evidence>
<keyword evidence="6" id="KW-0539">Nucleus</keyword>
<evidence type="ECO:0000256" key="3">
    <source>
        <dbReference type="ARBA" id="ARBA00022679"/>
    </source>
</evidence>
<proteinExistence type="inferred from homology"/>
<evidence type="ECO:0000256" key="8">
    <source>
        <dbReference type="ARBA" id="ARBA00038290"/>
    </source>
</evidence>
<comment type="function">
    <text evidence="7">Catalyzes the formation of 3-(3-amino-3-carboxypropyl)uridine (acp3U) at position 20 in the D-loop of several cytoplasmic tRNAs (acp3U(20)).</text>
</comment>
<dbReference type="GO" id="GO:0005634">
    <property type="term" value="C:nucleus"/>
    <property type="evidence" value="ECO:0007669"/>
    <property type="project" value="UniProtKB-SubCell"/>
</dbReference>
<evidence type="ECO:0000256" key="9">
    <source>
        <dbReference type="ARBA" id="ARBA00039242"/>
    </source>
</evidence>
<reference evidence="14" key="1">
    <citation type="submission" date="2011-07" db="EMBL/GenBank/DDBJ databases">
        <authorList>
            <consortium name="Caenorhabditis brenneri Sequencing and Analysis Consortium"/>
            <person name="Wilson R.K."/>
        </authorList>
    </citation>
    <scope>NUCLEOTIDE SEQUENCE [LARGE SCALE GENOMIC DNA]</scope>
    <source>
        <strain evidence="14">PB2801</strain>
    </source>
</reference>
<dbReference type="HOGENOM" id="CLU_069451_0_0_1"/>
<dbReference type="STRING" id="135651.G0P7L1"/>
<sequence length="238" mass="27590">MSVICEHQVRLSSFDPLENCVKTVCPGCKSSRMYFCYDCRTPQPGVFTPSVELPCLVDIIKHPMEKNSKSSALHCKIVAPSQTRVFDYPDVHDYSQDSEEDRRATAIIFPSPSAISVEEFVKTRGSIKRIVVLDCTWFQVSVMQKTPQIQGLQHVSLQSYRTAFWRPQHKVPETGLATIEAIYYSLREYQELGLGKKYSGEFDDLLYWFFHTKHFVDGKQKEYLEKQRRKDAQEEEDN</sequence>
<dbReference type="GO" id="GO:0016432">
    <property type="term" value="F:tRNA-uridine aminocarboxypropyltransferase activity"/>
    <property type="evidence" value="ECO:0007669"/>
    <property type="project" value="UniProtKB-EC"/>
</dbReference>
<evidence type="ECO:0000256" key="7">
    <source>
        <dbReference type="ARBA" id="ARBA00037050"/>
    </source>
</evidence>
<feature type="domain" description="DTW" evidence="12">
    <location>
        <begin position="32"/>
        <end position="220"/>
    </location>
</feature>
<dbReference type="eggNOG" id="KOG3795">
    <property type="taxonomic scope" value="Eukaryota"/>
</dbReference>
<dbReference type="FunCoup" id="G0P7L1">
    <property type="interactions" value="2428"/>
</dbReference>